<dbReference type="Pfam" id="PF07591">
    <property type="entry name" value="PT-HINT"/>
    <property type="match status" value="1"/>
</dbReference>
<name>A0ABW1QVU7_9ACTN</name>
<dbReference type="SUPFAM" id="SSF51294">
    <property type="entry name" value="Hedgehog/intein (Hint) domain"/>
    <property type="match status" value="1"/>
</dbReference>
<comment type="caution">
    <text evidence="2">The sequence shown here is derived from an EMBL/GenBank/DDBJ whole genome shotgun (WGS) entry which is preliminary data.</text>
</comment>
<dbReference type="SUPFAM" id="SSF63840">
    <property type="entry name" value="Ribonuclease domain of colicin E3"/>
    <property type="match status" value="1"/>
</dbReference>
<dbReference type="EMBL" id="JBHSQI010000001">
    <property type="protein sequence ID" value="MFC6152430.1"/>
    <property type="molecule type" value="Genomic_DNA"/>
</dbReference>
<dbReference type="Proteomes" id="UP001596098">
    <property type="component" value="Unassembled WGS sequence"/>
</dbReference>
<dbReference type="InterPro" id="IPR036844">
    <property type="entry name" value="Hint_dom_sf"/>
</dbReference>
<evidence type="ECO:0000313" key="2">
    <source>
        <dbReference type="EMBL" id="MFC6152430.1"/>
    </source>
</evidence>
<dbReference type="InterPro" id="IPR022385">
    <property type="entry name" value="Rhs_assc_core"/>
</dbReference>
<keyword evidence="3" id="KW-1185">Reference proteome</keyword>
<dbReference type="InterPro" id="IPR003587">
    <property type="entry name" value="Hint_dom_N"/>
</dbReference>
<organism evidence="2 3">
    <name type="scientific">Nocardioides yefusunii</name>
    <dbReference type="NCBI Taxonomy" id="2500546"/>
    <lineage>
        <taxon>Bacteria</taxon>
        <taxon>Bacillati</taxon>
        <taxon>Actinomycetota</taxon>
        <taxon>Actinomycetes</taxon>
        <taxon>Propionibacteriales</taxon>
        <taxon>Nocardioidaceae</taxon>
        <taxon>Nocardioides</taxon>
    </lineage>
</organism>
<dbReference type="Gene3D" id="2.170.16.10">
    <property type="entry name" value="Hedgehog/Intein (Hint) domain"/>
    <property type="match status" value="1"/>
</dbReference>
<protein>
    <submittedName>
        <fullName evidence="2">Polymorphic toxin-type HINT domain-containing protein</fullName>
    </submittedName>
</protein>
<proteinExistence type="predicted"/>
<sequence>MAGDVLDSAPTLDSATIEYNYDRASRLTKVTDTTSVQGGTPACLTREYAFDKNGNRTSKTTESCTTTPANNTLTWTYDNADRFTTPSGYVYDGVGRVTTMPGNDTPKAELAGTNIAIEYYVDDAVRTLDGTVYTRDAAGRVTSDGELTRYYTDSSDNASWTKKASDVEWSLPGLNGDLAASKNVAGTGAGTLEVPIVNPHGDILTQVIVPATGTPTGISPWAPTDEYGNQLQPLYQWAGVSPTQLSGTTWEGGLGYGWLGAKEREVHASGLTLMGARVYNPYSGSFTSVDPIFGGNTTAYAYPQDPINQHDVSGEGCVPCIPVGVALGKWAIKKLAKPKPRTCRNSSDQDTPVLMGDGTLKFIADVEYGDEVWASDPETGEAGPRQVVGLIRHAGPHVMVRVVLANGTVFDATDEHPVWVAQRKLPLLGRAWVDAIDLRVGDRVVGIDGELVTVMELTVIEKELTAYNLTVADLETYYIGDEPVLVHNTNCIGPADSKYWKSFKNYRGRIKINGKNGSKRQYYYWDFTHNDIEVFNHKKKHIGSMNPVTGRMYKAGISHRRFPE</sequence>
<dbReference type="Gene3D" id="3.10.380.10">
    <property type="entry name" value="Colicin E3-like ribonuclease domain"/>
    <property type="match status" value="1"/>
</dbReference>
<feature type="domain" description="Hint" evidence="1">
    <location>
        <begin position="344"/>
        <end position="448"/>
    </location>
</feature>
<dbReference type="RefSeq" id="WP_128220701.1">
    <property type="nucleotide sequence ID" value="NZ_CP034929.1"/>
</dbReference>
<dbReference type="NCBIfam" id="TIGR03696">
    <property type="entry name" value="Rhs_assc_core"/>
    <property type="match status" value="1"/>
</dbReference>
<dbReference type="Pfam" id="PF09000">
    <property type="entry name" value="Cytotoxic"/>
    <property type="match status" value="1"/>
</dbReference>
<dbReference type="Gene3D" id="2.180.10.10">
    <property type="entry name" value="RHS repeat-associated core"/>
    <property type="match status" value="1"/>
</dbReference>
<evidence type="ECO:0000313" key="3">
    <source>
        <dbReference type="Proteomes" id="UP001596098"/>
    </source>
</evidence>
<accession>A0ABW1QVU7</accession>
<gene>
    <name evidence="2" type="ORF">ACFPWU_01960</name>
</gene>
<dbReference type="SMART" id="SM00306">
    <property type="entry name" value="HintN"/>
    <property type="match status" value="1"/>
</dbReference>
<dbReference type="InterPro" id="IPR036725">
    <property type="entry name" value="ColE3_ribonuclease_sf"/>
</dbReference>
<reference evidence="3" key="1">
    <citation type="journal article" date="2019" name="Int. J. Syst. Evol. Microbiol.">
        <title>The Global Catalogue of Microorganisms (GCM) 10K type strain sequencing project: providing services to taxonomists for standard genome sequencing and annotation.</title>
        <authorList>
            <consortium name="The Broad Institute Genomics Platform"/>
            <consortium name="The Broad Institute Genome Sequencing Center for Infectious Disease"/>
            <person name="Wu L."/>
            <person name="Ma J."/>
        </authorList>
    </citation>
    <scope>NUCLEOTIDE SEQUENCE [LARGE SCALE GENOMIC DNA]</scope>
    <source>
        <strain evidence="3">DFY28</strain>
    </source>
</reference>
<dbReference type="CDD" id="cd00081">
    <property type="entry name" value="Hint"/>
    <property type="match status" value="1"/>
</dbReference>
<evidence type="ECO:0000259" key="1">
    <source>
        <dbReference type="SMART" id="SM00306"/>
    </source>
</evidence>
<dbReference type="InterPro" id="IPR009105">
    <property type="entry name" value="Colicin_E3_ribonuclease"/>
</dbReference>